<dbReference type="SUPFAM" id="SSF57850">
    <property type="entry name" value="RING/U-box"/>
    <property type="match status" value="1"/>
</dbReference>
<comment type="caution">
    <text evidence="2">The sequence shown here is derived from an EMBL/GenBank/DDBJ whole genome shotgun (WGS) entry which is preliminary data.</text>
</comment>
<proteinExistence type="predicted"/>
<dbReference type="GO" id="GO:0034450">
    <property type="term" value="F:ubiquitin-ubiquitin ligase activity"/>
    <property type="evidence" value="ECO:0007669"/>
    <property type="project" value="TreeGrafter"/>
</dbReference>
<dbReference type="SMART" id="SM00504">
    <property type="entry name" value="Ubox"/>
    <property type="match status" value="1"/>
</dbReference>
<gene>
    <name evidence="2" type="ORF">MHI_LOCUS352373</name>
</gene>
<dbReference type="InterPro" id="IPR045696">
    <property type="entry name" value="Ubox5_N"/>
</dbReference>
<dbReference type="GO" id="GO:0005634">
    <property type="term" value="C:nucleus"/>
    <property type="evidence" value="ECO:0007669"/>
    <property type="project" value="TreeGrafter"/>
</dbReference>
<feature type="domain" description="U-box" evidence="1">
    <location>
        <begin position="184"/>
        <end position="264"/>
    </location>
</feature>
<dbReference type="Proteomes" id="UP000752696">
    <property type="component" value="Unassembled WGS sequence"/>
</dbReference>
<dbReference type="GO" id="GO:0000209">
    <property type="term" value="P:protein polyubiquitination"/>
    <property type="evidence" value="ECO:0007669"/>
    <property type="project" value="TreeGrafter"/>
</dbReference>
<keyword evidence="3" id="KW-1185">Reference proteome</keyword>
<dbReference type="InterPro" id="IPR039925">
    <property type="entry name" value="RNF37_RING-Ubox"/>
</dbReference>
<dbReference type="InterPro" id="IPR003613">
    <property type="entry name" value="Ubox_domain"/>
</dbReference>
<sequence>MLFNFCDPRLKPEIQCSAVNTEGYEITNLINDSDKGFLAYACIKPPINIDITFLCNVCINHILIWPQVGSQKSSGFQLYAKTSNNANLPYSLLGSGFLNSTDAGLLFCPSSINHETISTPMPALGKIEVWGSVSPRCRKDTVATISTLWFKEQSCSTESVEKCESTSSSVNTTDNKETLESNLQVPECFLDAITYEIMTQPILLPSGKIIDQSTLLKHEETEAIWGRTLTDPFTGLPFSENRKPVIANALKIRIDKFLLENSNDETIKKLPRVLGRKLSADGDLSNKKVAEVPNYLLKRNIIKTSNNIKSKFHCSVVSSVKAEKKLCHKLPVVIMSQKRTAALIKPAKKKITANSYTSTTHLSKNLDGEQKNNCTDILDLTVNSETDFDINIAVPNLKRFNNIQRQNESKLKLTCSCCSNGIFYQLPCKDILCRKVLTSVKNNECTSCGTPYKNNEIEQDSFQALLSLGIVPVPFLEGAFSWILLAVEDVPHQVSDDLNFELHLMRVLLQSSTYL</sequence>
<feature type="non-terminal residue" evidence="2">
    <location>
        <position position="1"/>
    </location>
</feature>
<dbReference type="PROSITE" id="PS51698">
    <property type="entry name" value="U_BOX"/>
    <property type="match status" value="1"/>
</dbReference>
<evidence type="ECO:0000313" key="3">
    <source>
        <dbReference type="Proteomes" id="UP000752696"/>
    </source>
</evidence>
<dbReference type="AlphaFoldDB" id="A0A6V7H1Z6"/>
<evidence type="ECO:0000313" key="2">
    <source>
        <dbReference type="EMBL" id="CAD1473089.1"/>
    </source>
</evidence>
<reference evidence="2" key="1">
    <citation type="submission" date="2020-07" db="EMBL/GenBank/DDBJ databases">
        <authorList>
            <person name="Nazaruddin N."/>
        </authorList>
    </citation>
    <scope>NUCLEOTIDE SEQUENCE</scope>
</reference>
<dbReference type="CDD" id="cd16660">
    <property type="entry name" value="RING-Ubox_RNF37"/>
    <property type="match status" value="1"/>
</dbReference>
<protein>
    <recommendedName>
        <fullName evidence="1">U-box domain-containing protein</fullName>
    </recommendedName>
</protein>
<dbReference type="PANTHER" id="PTHR13492:SF2">
    <property type="entry name" value="RING FINGER PROTEIN 37"/>
    <property type="match status" value="1"/>
</dbReference>
<evidence type="ECO:0000259" key="1">
    <source>
        <dbReference type="PROSITE" id="PS51698"/>
    </source>
</evidence>
<name>A0A6V7H1Z6_9HYME</name>
<dbReference type="InterPro" id="IPR013083">
    <property type="entry name" value="Znf_RING/FYVE/PHD"/>
</dbReference>
<dbReference type="Pfam" id="PF19318">
    <property type="entry name" value="DUF5918"/>
    <property type="match status" value="1"/>
</dbReference>
<dbReference type="Pfam" id="PF04564">
    <property type="entry name" value="U-box"/>
    <property type="match status" value="1"/>
</dbReference>
<dbReference type="PANTHER" id="PTHR13492">
    <property type="entry name" value="RING FINGER PROTEIN 37"/>
    <property type="match status" value="1"/>
</dbReference>
<dbReference type="EMBL" id="CAJDYZ010006143">
    <property type="protein sequence ID" value="CAD1473089.1"/>
    <property type="molecule type" value="Genomic_DNA"/>
</dbReference>
<organism evidence="2 3">
    <name type="scientific">Heterotrigona itama</name>
    <dbReference type="NCBI Taxonomy" id="395501"/>
    <lineage>
        <taxon>Eukaryota</taxon>
        <taxon>Metazoa</taxon>
        <taxon>Ecdysozoa</taxon>
        <taxon>Arthropoda</taxon>
        <taxon>Hexapoda</taxon>
        <taxon>Insecta</taxon>
        <taxon>Pterygota</taxon>
        <taxon>Neoptera</taxon>
        <taxon>Endopterygota</taxon>
        <taxon>Hymenoptera</taxon>
        <taxon>Apocrita</taxon>
        <taxon>Aculeata</taxon>
        <taxon>Apoidea</taxon>
        <taxon>Anthophila</taxon>
        <taxon>Apidae</taxon>
        <taxon>Heterotrigona</taxon>
    </lineage>
</organism>
<dbReference type="InterPro" id="IPR039847">
    <property type="entry name" value="Ubox5"/>
</dbReference>
<dbReference type="Gene3D" id="3.30.40.10">
    <property type="entry name" value="Zinc/RING finger domain, C3HC4 (zinc finger)"/>
    <property type="match status" value="1"/>
</dbReference>
<dbReference type="OrthoDB" id="20295at2759"/>
<dbReference type="GO" id="GO:0031625">
    <property type="term" value="F:ubiquitin protein ligase binding"/>
    <property type="evidence" value="ECO:0007669"/>
    <property type="project" value="TreeGrafter"/>
</dbReference>
<accession>A0A6V7H1Z6</accession>